<evidence type="ECO:0000256" key="13">
    <source>
        <dbReference type="ARBA" id="ARBA00023136"/>
    </source>
</evidence>
<keyword evidence="13" id="KW-0472">Membrane</keyword>
<dbReference type="EC" id="4.1.1.35" evidence="5"/>
<evidence type="ECO:0000256" key="7">
    <source>
        <dbReference type="ARBA" id="ARBA00022692"/>
    </source>
</evidence>
<evidence type="ECO:0000256" key="8">
    <source>
        <dbReference type="ARBA" id="ARBA00022793"/>
    </source>
</evidence>
<organism evidence="19 20">
    <name type="scientific">Penicillium cf. viridicatum</name>
    <dbReference type="NCBI Taxonomy" id="2972119"/>
    <lineage>
        <taxon>Eukaryota</taxon>
        <taxon>Fungi</taxon>
        <taxon>Dikarya</taxon>
        <taxon>Ascomycota</taxon>
        <taxon>Pezizomycotina</taxon>
        <taxon>Eurotiomycetes</taxon>
        <taxon>Eurotiomycetidae</taxon>
        <taxon>Eurotiales</taxon>
        <taxon>Aspergillaceae</taxon>
        <taxon>Penicillium</taxon>
    </lineage>
</organism>
<keyword evidence="8" id="KW-0210">Decarboxylase</keyword>
<keyword evidence="12" id="KW-0333">Golgi apparatus</keyword>
<dbReference type="GO" id="GO:0070403">
    <property type="term" value="F:NAD+ binding"/>
    <property type="evidence" value="ECO:0007669"/>
    <property type="project" value="InterPro"/>
</dbReference>
<evidence type="ECO:0000256" key="11">
    <source>
        <dbReference type="ARBA" id="ARBA00023027"/>
    </source>
</evidence>
<keyword evidence="9" id="KW-0735">Signal-anchor</keyword>
<evidence type="ECO:0000256" key="2">
    <source>
        <dbReference type="ARBA" id="ARBA00004447"/>
    </source>
</evidence>
<evidence type="ECO:0000256" key="17">
    <source>
        <dbReference type="ARBA" id="ARBA00049410"/>
    </source>
</evidence>
<accession>A0A9W9MDT3</accession>
<evidence type="ECO:0000256" key="14">
    <source>
        <dbReference type="ARBA" id="ARBA00023180"/>
    </source>
</evidence>
<evidence type="ECO:0000256" key="1">
    <source>
        <dbReference type="ARBA" id="ARBA00001911"/>
    </source>
</evidence>
<comment type="similarity">
    <text evidence="4">Belongs to the NAD(P)-dependent epimerase/dehydratase family. UDP-glucuronic acid decarboxylase subfamily.</text>
</comment>
<dbReference type="Gene3D" id="3.40.50.720">
    <property type="entry name" value="NAD(P)-binding Rossmann-like Domain"/>
    <property type="match status" value="1"/>
</dbReference>
<evidence type="ECO:0000256" key="5">
    <source>
        <dbReference type="ARBA" id="ARBA00012290"/>
    </source>
</evidence>
<name>A0A9W9MDT3_9EURO</name>
<comment type="caution">
    <text evidence="19">The sequence shown here is derived from an EMBL/GenBank/DDBJ whole genome shotgun (WGS) entry which is preliminary data.</text>
</comment>
<evidence type="ECO:0000313" key="20">
    <source>
        <dbReference type="Proteomes" id="UP001150942"/>
    </source>
</evidence>
<keyword evidence="10" id="KW-1133">Transmembrane helix</keyword>
<dbReference type="InterPro" id="IPR044516">
    <property type="entry name" value="UXS-like"/>
</dbReference>
<evidence type="ECO:0000256" key="4">
    <source>
        <dbReference type="ARBA" id="ARBA00007505"/>
    </source>
</evidence>
<dbReference type="Proteomes" id="UP001150942">
    <property type="component" value="Unassembled WGS sequence"/>
</dbReference>
<evidence type="ECO:0000259" key="18">
    <source>
        <dbReference type="Pfam" id="PF16363"/>
    </source>
</evidence>
<evidence type="ECO:0000256" key="15">
    <source>
        <dbReference type="ARBA" id="ARBA00023239"/>
    </source>
</evidence>
<proteinExistence type="inferred from homology"/>
<dbReference type="PANTHER" id="PTHR43078">
    <property type="entry name" value="UDP-GLUCURONIC ACID DECARBOXYLASE-RELATED"/>
    <property type="match status" value="1"/>
</dbReference>
<dbReference type="EMBL" id="JAPQKQ010000005">
    <property type="protein sequence ID" value="KAJ5196582.1"/>
    <property type="molecule type" value="Genomic_DNA"/>
</dbReference>
<keyword evidence="7" id="KW-0812">Transmembrane</keyword>
<protein>
    <recommendedName>
        <fullName evidence="6">UDP-glucuronic acid decarboxylase 1</fullName>
        <ecNumber evidence="5">4.1.1.35</ecNumber>
    </recommendedName>
    <alternativeName>
        <fullName evidence="16">UDP-glucuronate decarboxylase 1</fullName>
    </alternativeName>
</protein>
<evidence type="ECO:0000313" key="19">
    <source>
        <dbReference type="EMBL" id="KAJ5196582.1"/>
    </source>
</evidence>
<feature type="domain" description="NAD(P)-binding" evidence="18">
    <location>
        <begin position="20"/>
        <end position="322"/>
    </location>
</feature>
<reference evidence="19" key="2">
    <citation type="journal article" date="2023" name="IMA Fungus">
        <title>Comparative genomic study of the Penicillium genus elucidates a diverse pangenome and 15 lateral gene transfer events.</title>
        <authorList>
            <person name="Petersen C."/>
            <person name="Sorensen T."/>
            <person name="Nielsen M.R."/>
            <person name="Sondergaard T.E."/>
            <person name="Sorensen J.L."/>
            <person name="Fitzpatrick D.A."/>
            <person name="Frisvad J.C."/>
            <person name="Nielsen K.L."/>
        </authorList>
    </citation>
    <scope>NUCLEOTIDE SEQUENCE</scope>
    <source>
        <strain evidence="19">IBT 20477</strain>
    </source>
</reference>
<dbReference type="GO" id="GO:0042732">
    <property type="term" value="P:D-xylose metabolic process"/>
    <property type="evidence" value="ECO:0007669"/>
    <property type="project" value="InterPro"/>
</dbReference>
<keyword evidence="11" id="KW-0520">NAD</keyword>
<evidence type="ECO:0000256" key="10">
    <source>
        <dbReference type="ARBA" id="ARBA00022989"/>
    </source>
</evidence>
<dbReference type="SUPFAM" id="SSF51735">
    <property type="entry name" value="NAD(P)-binding Rossmann-fold domains"/>
    <property type="match status" value="1"/>
</dbReference>
<sequence>AKDTAASSMDNKKGPFKVVVTGAAGFVGSNLVDFLLRNGHTVIGLDNFQSGLSKNLCHLENHSQFQFLKHNIQDPLPELEGVDQIYNLACPASPVHYQEDPVSTLNTCFLGTRNLLELARSRNIRILHTSTSEVYGDPSVHPQPEHYWGNVNPFGPRACYDEGKRVAEALCYAYREQHDVDIRIARIFNTYGPRMGASDGRVVSSFIASALTGEDLKITGDGKATRSFQYVTDCTQGLYALMQSDYSKGPVNIGNDREFTIQQLAELVVELVSQMTGRCKLSIAYLPPLVDDPTVRRPDIALAREVLRWGPVIRLEEGLRRTIEWHINERRSG</sequence>
<comment type="cofactor">
    <cofactor evidence="1">
        <name>NAD(+)</name>
        <dbReference type="ChEBI" id="CHEBI:57540"/>
    </cofactor>
</comment>
<gene>
    <name evidence="19" type="ORF">N7449_007061</name>
</gene>
<dbReference type="OrthoDB" id="331544at2759"/>
<comment type="subcellular location">
    <subcellularLocation>
        <location evidence="2">Golgi apparatus</location>
        <location evidence="2">Golgi stack membrane</location>
        <topology evidence="2">Single-pass type II membrane protein</topology>
    </subcellularLocation>
</comment>
<evidence type="ECO:0000256" key="9">
    <source>
        <dbReference type="ARBA" id="ARBA00022968"/>
    </source>
</evidence>
<keyword evidence="14" id="KW-0325">Glycoprotein</keyword>
<dbReference type="PANTHER" id="PTHR43078:SF6">
    <property type="entry name" value="UDP-GLUCURONIC ACID DECARBOXYLASE 1"/>
    <property type="match status" value="1"/>
</dbReference>
<dbReference type="GO" id="GO:0032580">
    <property type="term" value="C:Golgi cisterna membrane"/>
    <property type="evidence" value="ECO:0007669"/>
    <property type="project" value="UniProtKB-SubCell"/>
</dbReference>
<evidence type="ECO:0000256" key="6">
    <source>
        <dbReference type="ARBA" id="ARBA00018816"/>
    </source>
</evidence>
<reference evidence="19" key="1">
    <citation type="submission" date="2022-11" db="EMBL/GenBank/DDBJ databases">
        <authorList>
            <person name="Petersen C."/>
        </authorList>
    </citation>
    <scope>NUCLEOTIDE SEQUENCE</scope>
    <source>
        <strain evidence="19">IBT 20477</strain>
    </source>
</reference>
<evidence type="ECO:0000256" key="3">
    <source>
        <dbReference type="ARBA" id="ARBA00005100"/>
    </source>
</evidence>
<comment type="pathway">
    <text evidence="3">Nucleotide-sugar biosynthesis; UDP-alpha-D-xylose biosynthesis; UDP-alpha-D-xylose from UDP-alpha-D-glucuronate: step 1/1.</text>
</comment>
<dbReference type="Pfam" id="PF16363">
    <property type="entry name" value="GDP_Man_Dehyd"/>
    <property type="match status" value="1"/>
</dbReference>
<keyword evidence="20" id="KW-1185">Reference proteome</keyword>
<dbReference type="FunFam" id="3.40.50.720:FF:000065">
    <property type="entry name" value="UDP-glucuronic acid decarboxylase 1"/>
    <property type="match status" value="1"/>
</dbReference>
<comment type="catalytic activity">
    <reaction evidence="17">
        <text>UDP-alpha-D-glucuronate + H(+) = UDP-alpha-D-xylose + CO2</text>
        <dbReference type="Rhea" id="RHEA:23916"/>
        <dbReference type="ChEBI" id="CHEBI:15378"/>
        <dbReference type="ChEBI" id="CHEBI:16526"/>
        <dbReference type="ChEBI" id="CHEBI:57632"/>
        <dbReference type="ChEBI" id="CHEBI:58052"/>
        <dbReference type="EC" id="4.1.1.35"/>
    </reaction>
    <physiologicalReaction direction="left-to-right" evidence="17">
        <dbReference type="Rhea" id="RHEA:23917"/>
    </physiologicalReaction>
</comment>
<dbReference type="InterPro" id="IPR016040">
    <property type="entry name" value="NAD(P)-bd_dom"/>
</dbReference>
<feature type="non-terminal residue" evidence="19">
    <location>
        <position position="333"/>
    </location>
</feature>
<dbReference type="InterPro" id="IPR036291">
    <property type="entry name" value="NAD(P)-bd_dom_sf"/>
</dbReference>
<evidence type="ECO:0000256" key="12">
    <source>
        <dbReference type="ARBA" id="ARBA00023034"/>
    </source>
</evidence>
<dbReference type="CDD" id="cd05230">
    <property type="entry name" value="UGD_SDR_e"/>
    <property type="match status" value="1"/>
</dbReference>
<evidence type="ECO:0000256" key="16">
    <source>
        <dbReference type="ARBA" id="ARBA00031585"/>
    </source>
</evidence>
<keyword evidence="15" id="KW-0456">Lyase</keyword>
<dbReference type="GO" id="GO:0048040">
    <property type="term" value="F:UDP-glucuronate decarboxylase activity"/>
    <property type="evidence" value="ECO:0007669"/>
    <property type="project" value="UniProtKB-EC"/>
</dbReference>
<dbReference type="AlphaFoldDB" id="A0A9W9MDT3"/>